<sequence length="40" mass="4386">MAVAEAASERANGVVRQTVMSIPGRIFRGMAGFSDYKVRR</sequence>
<proteinExistence type="predicted"/>
<name>A0ABV0A2Y9_9HYPH</name>
<gene>
    <name evidence="1" type="ORF">PUR29_32605</name>
</gene>
<evidence type="ECO:0000313" key="2">
    <source>
        <dbReference type="Proteomes" id="UP001407347"/>
    </source>
</evidence>
<dbReference type="RefSeq" id="WP_268926701.1">
    <property type="nucleotide sequence ID" value="NZ_JACWCT010000186.1"/>
</dbReference>
<protein>
    <recommendedName>
        <fullName evidence="3">Transposase</fullName>
    </recommendedName>
</protein>
<keyword evidence="2" id="KW-1185">Reference proteome</keyword>
<evidence type="ECO:0000313" key="1">
    <source>
        <dbReference type="EMBL" id="MEN3238192.1"/>
    </source>
</evidence>
<dbReference type="EMBL" id="JAQYXP010000005">
    <property type="protein sequence ID" value="MEN3238192.1"/>
    <property type="molecule type" value="Genomic_DNA"/>
</dbReference>
<evidence type="ECO:0008006" key="3">
    <source>
        <dbReference type="Google" id="ProtNLM"/>
    </source>
</evidence>
<reference evidence="1 2" key="1">
    <citation type="journal article" date="2023" name="PLoS ONE">
        <title>Complete genome assembly of Hawai'i environmental nontuberculous mycobacteria reveals unexpected co-isolation with methylobacteria.</title>
        <authorList>
            <person name="Hendrix J."/>
            <person name="Epperson L.E."/>
            <person name="Tong E.I."/>
            <person name="Chan Y.L."/>
            <person name="Hasan N.A."/>
            <person name="Dawrs S.N."/>
            <person name="Norton G.J."/>
            <person name="Virdi R."/>
            <person name="Crooks J.L."/>
            <person name="Chan E.D."/>
            <person name="Honda J.R."/>
            <person name="Strong M."/>
        </authorList>
    </citation>
    <scope>NUCLEOTIDE SEQUENCE [LARGE SCALE GENOMIC DNA]</scope>
    <source>
        <strain evidence="1 2">NJH_HI04-1</strain>
    </source>
</reference>
<dbReference type="Proteomes" id="UP001407347">
    <property type="component" value="Unassembled WGS sequence"/>
</dbReference>
<comment type="caution">
    <text evidence="1">The sequence shown here is derived from an EMBL/GenBank/DDBJ whole genome shotgun (WGS) entry which is preliminary data.</text>
</comment>
<organism evidence="1 2">
    <name type="scientific">Methylobacterium ajmalii</name>
    <dbReference type="NCBI Taxonomy" id="2738439"/>
    <lineage>
        <taxon>Bacteria</taxon>
        <taxon>Pseudomonadati</taxon>
        <taxon>Pseudomonadota</taxon>
        <taxon>Alphaproteobacteria</taxon>
        <taxon>Hyphomicrobiales</taxon>
        <taxon>Methylobacteriaceae</taxon>
        <taxon>Methylobacterium</taxon>
    </lineage>
</organism>
<accession>A0ABV0A2Y9</accession>